<sequence length="288" mass="32433">MKLIIKIIILAVLYGYSNGYAVAQDYKHELSIGMGGGLSTLNYSPSSGDSKNGMGGSISLNYIYALTKKIGLLSGFEYSLYNAKIENAAFSNTLTGITDPSDQEVFDFKTEINKYEEKQTAHYLNIPVMIQYKTGGTNQFYTNIGVKIGIPISACYKSTGNYTNQGFFYEPGIWTNTPQFMGFGEYPDKKVEEDLDLKIAFIASIELGIRFSLKNNKAFYTGAYFDYGLNDIIKNKQNVINYQIINNNKGEFYNHSMLSSYTNEDIELTNKVIPMSIGLKLRFSFYQF</sequence>
<dbReference type="RefSeq" id="WP_183308666.1">
    <property type="nucleotide sequence ID" value="NZ_JACIEP010000018.1"/>
</dbReference>
<evidence type="ECO:0000313" key="3">
    <source>
        <dbReference type="Proteomes" id="UP000555103"/>
    </source>
</evidence>
<accession>A0A840CT03</accession>
<dbReference type="AlphaFoldDB" id="A0A840CT03"/>
<organism evidence="2 3">
    <name type="scientific">Dysgonomonas hofstadii</name>
    <dbReference type="NCBI Taxonomy" id="637886"/>
    <lineage>
        <taxon>Bacteria</taxon>
        <taxon>Pseudomonadati</taxon>
        <taxon>Bacteroidota</taxon>
        <taxon>Bacteroidia</taxon>
        <taxon>Bacteroidales</taxon>
        <taxon>Dysgonomonadaceae</taxon>
        <taxon>Dysgonomonas</taxon>
    </lineage>
</organism>
<gene>
    <name evidence="2" type="ORF">GGR21_003740</name>
</gene>
<name>A0A840CT03_9BACT</name>
<evidence type="ECO:0000313" key="2">
    <source>
        <dbReference type="EMBL" id="MBB4037819.1"/>
    </source>
</evidence>
<dbReference type="Proteomes" id="UP000555103">
    <property type="component" value="Unassembled WGS sequence"/>
</dbReference>
<comment type="caution">
    <text evidence="2">The sequence shown here is derived from an EMBL/GenBank/DDBJ whole genome shotgun (WGS) entry which is preliminary data.</text>
</comment>
<dbReference type="InterPro" id="IPR025665">
    <property type="entry name" value="Beta-barrel_OMP_2"/>
</dbReference>
<keyword evidence="3" id="KW-1185">Reference proteome</keyword>
<dbReference type="Pfam" id="PF13568">
    <property type="entry name" value="OMP_b-brl_2"/>
    <property type="match status" value="1"/>
</dbReference>
<evidence type="ECO:0000259" key="1">
    <source>
        <dbReference type="Pfam" id="PF13568"/>
    </source>
</evidence>
<dbReference type="EMBL" id="JACIEP010000018">
    <property type="protein sequence ID" value="MBB4037819.1"/>
    <property type="molecule type" value="Genomic_DNA"/>
</dbReference>
<protein>
    <recommendedName>
        <fullName evidence="1">Outer membrane protein beta-barrel domain-containing protein</fullName>
    </recommendedName>
</protein>
<proteinExistence type="predicted"/>
<feature type="domain" description="Outer membrane protein beta-barrel" evidence="1">
    <location>
        <begin position="23"/>
        <end position="233"/>
    </location>
</feature>
<reference evidence="2 3" key="1">
    <citation type="submission" date="2020-08" db="EMBL/GenBank/DDBJ databases">
        <title>Genomic Encyclopedia of Type Strains, Phase IV (KMG-IV): sequencing the most valuable type-strain genomes for metagenomic binning, comparative biology and taxonomic classification.</title>
        <authorList>
            <person name="Goeker M."/>
        </authorList>
    </citation>
    <scope>NUCLEOTIDE SEQUENCE [LARGE SCALE GENOMIC DNA]</scope>
    <source>
        <strain evidence="2 3">DSM 104969</strain>
    </source>
</reference>